<accession>A0AAU9K6M4</accession>
<comment type="cofactor">
    <cofactor evidence="1">
        <name>Zn(2+)</name>
        <dbReference type="ChEBI" id="CHEBI:29105"/>
    </cofactor>
</comment>
<dbReference type="InterPro" id="IPR000642">
    <property type="entry name" value="Peptidase_M41"/>
</dbReference>
<dbReference type="AlphaFoldDB" id="A0AAU9K6M4"/>
<evidence type="ECO:0000256" key="11">
    <source>
        <dbReference type="ARBA" id="ARBA00022840"/>
    </source>
</evidence>
<dbReference type="PROSITE" id="PS00674">
    <property type="entry name" value="AAA"/>
    <property type="match status" value="1"/>
</dbReference>
<evidence type="ECO:0000256" key="8">
    <source>
        <dbReference type="ARBA" id="ARBA00022741"/>
    </source>
</evidence>
<comment type="similarity">
    <text evidence="3">In the C-terminal section; belongs to the peptidase M41 family.</text>
</comment>
<organism evidence="18 19">
    <name type="scientific">Blepharisma stoltei</name>
    <dbReference type="NCBI Taxonomy" id="1481888"/>
    <lineage>
        <taxon>Eukaryota</taxon>
        <taxon>Sar</taxon>
        <taxon>Alveolata</taxon>
        <taxon>Ciliophora</taxon>
        <taxon>Postciliodesmatophora</taxon>
        <taxon>Heterotrichea</taxon>
        <taxon>Heterotrichida</taxon>
        <taxon>Blepharismidae</taxon>
        <taxon>Blepharisma</taxon>
    </lineage>
</organism>
<evidence type="ECO:0000256" key="13">
    <source>
        <dbReference type="ARBA" id="ARBA00023049"/>
    </source>
</evidence>
<evidence type="ECO:0000259" key="17">
    <source>
        <dbReference type="SMART" id="SM00382"/>
    </source>
</evidence>
<dbReference type="InterPro" id="IPR027417">
    <property type="entry name" value="P-loop_NTPase"/>
</dbReference>
<dbReference type="InterPro" id="IPR041569">
    <property type="entry name" value="AAA_lid_3"/>
</dbReference>
<keyword evidence="19" id="KW-1185">Reference proteome</keyword>
<evidence type="ECO:0000256" key="6">
    <source>
        <dbReference type="ARBA" id="ARBA00022692"/>
    </source>
</evidence>
<comment type="similarity">
    <text evidence="16">Belongs to the AAA ATPase family.</text>
</comment>
<dbReference type="Pfam" id="PF00004">
    <property type="entry name" value="AAA"/>
    <property type="match status" value="1"/>
</dbReference>
<dbReference type="EMBL" id="CAJZBQ010000046">
    <property type="protein sequence ID" value="CAG9328821.1"/>
    <property type="molecule type" value="Genomic_DNA"/>
</dbReference>
<dbReference type="GO" id="GO:0046872">
    <property type="term" value="F:metal ion binding"/>
    <property type="evidence" value="ECO:0007669"/>
    <property type="project" value="UniProtKB-KW"/>
</dbReference>
<dbReference type="Gene3D" id="1.10.8.60">
    <property type="match status" value="1"/>
</dbReference>
<dbReference type="Pfam" id="PF01434">
    <property type="entry name" value="Peptidase_M41"/>
    <property type="match status" value="1"/>
</dbReference>
<keyword evidence="5" id="KW-0645">Protease</keyword>
<name>A0AAU9K6M4_9CILI</name>
<dbReference type="GO" id="GO:0016887">
    <property type="term" value="F:ATP hydrolysis activity"/>
    <property type="evidence" value="ECO:0007669"/>
    <property type="project" value="InterPro"/>
</dbReference>
<evidence type="ECO:0000256" key="5">
    <source>
        <dbReference type="ARBA" id="ARBA00022670"/>
    </source>
</evidence>
<dbReference type="PANTHER" id="PTHR43655">
    <property type="entry name" value="ATP-DEPENDENT PROTEASE"/>
    <property type="match status" value="1"/>
</dbReference>
<evidence type="ECO:0000313" key="18">
    <source>
        <dbReference type="EMBL" id="CAG9328821.1"/>
    </source>
</evidence>
<dbReference type="NCBIfam" id="TIGR01241">
    <property type="entry name" value="FtsH_fam"/>
    <property type="match status" value="1"/>
</dbReference>
<keyword evidence="6" id="KW-0812">Transmembrane</keyword>
<keyword evidence="15" id="KW-0472">Membrane</keyword>
<dbReference type="FunFam" id="3.40.50.300:FF:000001">
    <property type="entry name" value="ATP-dependent zinc metalloprotease FtsH"/>
    <property type="match status" value="1"/>
</dbReference>
<dbReference type="InterPro" id="IPR037219">
    <property type="entry name" value="Peptidase_M41-like"/>
</dbReference>
<keyword evidence="14" id="KW-0496">Mitochondrion</keyword>
<evidence type="ECO:0000256" key="7">
    <source>
        <dbReference type="ARBA" id="ARBA00022723"/>
    </source>
</evidence>
<evidence type="ECO:0000256" key="1">
    <source>
        <dbReference type="ARBA" id="ARBA00001947"/>
    </source>
</evidence>
<dbReference type="CDD" id="cd19501">
    <property type="entry name" value="RecA-like_FtsH"/>
    <property type="match status" value="1"/>
</dbReference>
<dbReference type="GO" id="GO:0004222">
    <property type="term" value="F:metalloendopeptidase activity"/>
    <property type="evidence" value="ECO:0007669"/>
    <property type="project" value="InterPro"/>
</dbReference>
<comment type="caution">
    <text evidence="18">The sequence shown here is derived from an EMBL/GenBank/DDBJ whole genome shotgun (WGS) entry which is preliminary data.</text>
</comment>
<sequence length="685" mass="76820">MFARQCLKSYPVSILMREFSKKKPPRGFEKFYKKAKPEEQIKPEEEPRSNMKFSSNPWSNQFEGFFKNNRRLAYGLGGALFVYYLYTQRPVPLITYHDFLNNYLIPGNIKKLVASQPMEGTLRSLCTIYIYDSKGHKAGIFKVANIQDFLHELYQDQISISRMARIPIEYKSASDWVSTSRFLVNIVFLVLLIASFRNHFKNMNGGGSAGKGGIFSMAKQNFRVYGLDKKIDVGFKDVAGLHEAKKEIMEFVEFLKNPKKYKNLGARMPKGALLVGPPGTGKTLLAKATAGEAGVPFFAISGSDFVEMYVGVGASRVRDLFQQAREKAPSIIFIDEIDAVGKKRHDRFGGNDEADNTLNQLLVEMDGFPTDSSVVVMAGTNRKDILDEALLRPGRFDRCIELNLPDIEAREEILKIHLKPLTLSNDMTLDGYAKRLAELTPGFSGAELANLCNEGAITAARKDKESVDQIDFEVASERVIGGLEKSKKLNPKEKKLVAYHEAGHAVSGWFLEGAEPILKVSILPRSKGALGFAQYLPRDISLYSKEELLDRICVILGGRAAEELFFDEPTTGASDDLQKATKIAESMVVKLGMCENFGIVGYKYEGGGYSKPFSQDTGRLIDEEIRKIVRGCLERTRQLISEKKDQVMRVAELLIEKERILTQDLVEILGERQFDGAENYAFKRA</sequence>
<dbReference type="SUPFAM" id="SSF140990">
    <property type="entry name" value="FtsH protease domain-like"/>
    <property type="match status" value="1"/>
</dbReference>
<evidence type="ECO:0000256" key="16">
    <source>
        <dbReference type="RuleBase" id="RU003651"/>
    </source>
</evidence>
<comment type="similarity">
    <text evidence="4">In the N-terminal section; belongs to the AAA ATPase family.</text>
</comment>
<dbReference type="Gene3D" id="1.20.58.760">
    <property type="entry name" value="Peptidase M41"/>
    <property type="match status" value="1"/>
</dbReference>
<dbReference type="Gene3D" id="3.40.1690.20">
    <property type="match status" value="1"/>
</dbReference>
<reference evidence="18" key="1">
    <citation type="submission" date="2021-09" db="EMBL/GenBank/DDBJ databases">
        <authorList>
            <consortium name="AG Swart"/>
            <person name="Singh M."/>
            <person name="Singh A."/>
            <person name="Seah K."/>
            <person name="Emmerich C."/>
        </authorList>
    </citation>
    <scope>NUCLEOTIDE SEQUENCE</scope>
    <source>
        <strain evidence="18">ATCC30299</strain>
    </source>
</reference>
<dbReference type="GO" id="GO:0005745">
    <property type="term" value="C:m-AAA complex"/>
    <property type="evidence" value="ECO:0007669"/>
    <property type="project" value="TreeGrafter"/>
</dbReference>
<dbReference type="InterPro" id="IPR003960">
    <property type="entry name" value="ATPase_AAA_CS"/>
</dbReference>
<dbReference type="Pfam" id="PF17862">
    <property type="entry name" value="AAA_lid_3"/>
    <property type="match status" value="1"/>
</dbReference>
<dbReference type="Proteomes" id="UP001162131">
    <property type="component" value="Unassembled WGS sequence"/>
</dbReference>
<dbReference type="GO" id="GO:0034982">
    <property type="term" value="P:mitochondrial protein processing"/>
    <property type="evidence" value="ECO:0007669"/>
    <property type="project" value="TreeGrafter"/>
</dbReference>
<evidence type="ECO:0000256" key="3">
    <source>
        <dbReference type="ARBA" id="ARBA00010044"/>
    </source>
</evidence>
<evidence type="ECO:0000256" key="9">
    <source>
        <dbReference type="ARBA" id="ARBA00022801"/>
    </source>
</evidence>
<keyword evidence="10" id="KW-0862">Zinc</keyword>
<gene>
    <name evidence="18" type="ORF">BSTOLATCC_MIC46811</name>
</gene>
<evidence type="ECO:0000256" key="12">
    <source>
        <dbReference type="ARBA" id="ARBA00022989"/>
    </source>
</evidence>
<dbReference type="InterPro" id="IPR003959">
    <property type="entry name" value="ATPase_AAA_core"/>
</dbReference>
<evidence type="ECO:0000313" key="19">
    <source>
        <dbReference type="Proteomes" id="UP001162131"/>
    </source>
</evidence>
<evidence type="ECO:0000256" key="4">
    <source>
        <dbReference type="ARBA" id="ARBA00010550"/>
    </source>
</evidence>
<keyword evidence="8 16" id="KW-0547">Nucleotide-binding</keyword>
<dbReference type="Gene3D" id="3.40.50.300">
    <property type="entry name" value="P-loop containing nucleotide triphosphate hydrolases"/>
    <property type="match status" value="1"/>
</dbReference>
<dbReference type="InterPro" id="IPR003593">
    <property type="entry name" value="AAA+_ATPase"/>
</dbReference>
<keyword evidence="12" id="KW-1133">Transmembrane helix</keyword>
<dbReference type="HAMAP" id="MF_01458">
    <property type="entry name" value="FtsH"/>
    <property type="match status" value="1"/>
</dbReference>
<dbReference type="SMART" id="SM00382">
    <property type="entry name" value="AAA"/>
    <property type="match status" value="1"/>
</dbReference>
<keyword evidence="9" id="KW-0378">Hydrolase</keyword>
<dbReference type="FunFam" id="1.10.8.60:FF:000019">
    <property type="entry name" value="AFG3-like AAA ATPase 2"/>
    <property type="match status" value="1"/>
</dbReference>
<dbReference type="PANTHER" id="PTHR43655:SF2">
    <property type="entry name" value="AFG3 LIKE MATRIX AAA PEPTIDASE SUBUNIT 2, ISOFORM A"/>
    <property type="match status" value="1"/>
</dbReference>
<dbReference type="InterPro" id="IPR005936">
    <property type="entry name" value="FtsH"/>
</dbReference>
<feature type="domain" description="AAA+ ATPase" evidence="17">
    <location>
        <begin position="268"/>
        <end position="406"/>
    </location>
</feature>
<proteinExistence type="inferred from homology"/>
<dbReference type="FunFam" id="1.20.58.760:FF:000003">
    <property type="entry name" value="AFG3-like AAA ATPase 2"/>
    <property type="match status" value="1"/>
</dbReference>
<dbReference type="InterPro" id="IPR050928">
    <property type="entry name" value="ATP-dep_Zn_Metalloprotease"/>
</dbReference>
<evidence type="ECO:0000256" key="15">
    <source>
        <dbReference type="ARBA" id="ARBA00023136"/>
    </source>
</evidence>
<dbReference type="SUPFAM" id="SSF52540">
    <property type="entry name" value="P-loop containing nucleoside triphosphate hydrolases"/>
    <property type="match status" value="1"/>
</dbReference>
<keyword evidence="13" id="KW-0482">Metalloprotease</keyword>
<dbReference type="GO" id="GO:0004176">
    <property type="term" value="F:ATP-dependent peptidase activity"/>
    <property type="evidence" value="ECO:0007669"/>
    <property type="project" value="InterPro"/>
</dbReference>
<protein>
    <recommendedName>
        <fullName evidence="17">AAA+ ATPase domain-containing protein</fullName>
    </recommendedName>
</protein>
<evidence type="ECO:0000256" key="10">
    <source>
        <dbReference type="ARBA" id="ARBA00022833"/>
    </source>
</evidence>
<keyword evidence="11 16" id="KW-0067">ATP-binding</keyword>
<evidence type="ECO:0000256" key="2">
    <source>
        <dbReference type="ARBA" id="ARBA00004225"/>
    </source>
</evidence>
<comment type="subcellular location">
    <subcellularLocation>
        <location evidence="2">Mitochondrion membrane</location>
        <topology evidence="2">Multi-pass membrane protein</topology>
    </subcellularLocation>
</comment>
<dbReference type="GO" id="GO:0005524">
    <property type="term" value="F:ATP binding"/>
    <property type="evidence" value="ECO:0007669"/>
    <property type="project" value="UniProtKB-KW"/>
</dbReference>
<evidence type="ECO:0000256" key="14">
    <source>
        <dbReference type="ARBA" id="ARBA00023128"/>
    </source>
</evidence>
<keyword evidence="7" id="KW-0479">Metal-binding</keyword>